<evidence type="ECO:0000313" key="3">
    <source>
        <dbReference type="EMBL" id="GAA2596264.1"/>
    </source>
</evidence>
<proteinExistence type="predicted"/>
<comment type="caution">
    <text evidence="3">The sequence shown here is derived from an EMBL/GenBank/DDBJ whole genome shotgun (WGS) entry which is preliminary data.</text>
</comment>
<dbReference type="Pfam" id="PF12770">
    <property type="entry name" value="CHAT"/>
    <property type="match status" value="1"/>
</dbReference>
<feature type="region of interest" description="Disordered" evidence="1">
    <location>
        <begin position="782"/>
        <end position="802"/>
    </location>
</feature>
<feature type="domain" description="CHAT" evidence="2">
    <location>
        <begin position="700"/>
        <end position="994"/>
    </location>
</feature>
<dbReference type="EMBL" id="BAAARJ010000002">
    <property type="protein sequence ID" value="GAA2596264.1"/>
    <property type="molecule type" value="Genomic_DNA"/>
</dbReference>
<reference evidence="4" key="1">
    <citation type="journal article" date="2019" name="Int. J. Syst. Evol. Microbiol.">
        <title>The Global Catalogue of Microorganisms (GCM) 10K type strain sequencing project: providing services to taxonomists for standard genome sequencing and annotation.</title>
        <authorList>
            <consortium name="The Broad Institute Genomics Platform"/>
            <consortium name="The Broad Institute Genome Sequencing Center for Infectious Disease"/>
            <person name="Wu L."/>
            <person name="Ma J."/>
        </authorList>
    </citation>
    <scope>NUCLEOTIDE SEQUENCE [LARGE SCALE GENOMIC DNA]</scope>
    <source>
        <strain evidence="4">JCM 16373</strain>
    </source>
</reference>
<accession>A0ABP6C642</accession>
<name>A0ABP6C642_9ACTN</name>
<gene>
    <name evidence="3" type="ORF">GCM10009863_07000</name>
</gene>
<dbReference type="Proteomes" id="UP001501447">
    <property type="component" value="Unassembled WGS sequence"/>
</dbReference>
<evidence type="ECO:0000259" key="2">
    <source>
        <dbReference type="Pfam" id="PF12770"/>
    </source>
</evidence>
<keyword evidence="4" id="KW-1185">Reference proteome</keyword>
<sequence>MTWTPFDADIERNRGLAAEGSVNAMSDLAMGLRDRHRYTGEPADLLEGIAQLRAALGYTPHHPIRHPLMANLSALLLDHFQWFGDVSALHEALARLGEALPELAEEDRFLVTMMRADTLILLAEHHADPAFLDDAIESMSRLPGEPAAQFVRGRALSLRYTLTDDFAALRDSAAVLTRSVRATPPDDPNYALRICELGNVLQLSAERTGDESVRERAIRYLRTAVAGTPDPSDILLERKTGLAAALRERGAHTNDIGALREGVALLREVLAATGTDTRSWGNRCENYLIAVHELVEQTGETALLDDAVAIGTAARGKGSHRATIPLLLGLIHHTRFLHRGLADRAGRADLAAATAAFGEVVDSTPYEDQNHAVALGNLGRTWLAAHQLGGDPAAIRRAVTALGSAVRATAHDSARRGEVQINYGDALYAQYESQHTSGTADPGVLASAGHAYREAAQNEAARPLVRIRAARAWADTHARAGQWHPARDAYAFAVGLLPLLVPRRLARADQQRVLAELDGLAADAAAGALWAGDPETAVRLLELGRGVLGGQVLQSRSDLSRLRAVAPGLAERLKDAFERLPPSARQPRGAAADQRYDTDILLRHLLEEARAIPGFADFLAPPDFADLAACAARGPVVLINVSRLRSDALIVRPSGVTTVGLPEVTPESVAERSAAFGAALDASTRPGQGEAAAQSAVTQVLGWLWDAIAEPVLRHLGHTSAPAVPAGGSGSGGWPRVWWSPVGRLALLPVHAAGRFPGTATVLDRVISCYTPTLRALRHARIRQERAGDGRPVGSPASGPADRPADGLVIVAVQDAPGATALRGVAREAATIAELAPATRLNGAAATVDSVRNALQSHTSAHFACHAASDPEDPSAGHLLLHDGPLSILDVSALDLTGARLAVLSACETSLGTQQIPDESLHLVSAFQLAGYPQVVGTLWRVNDRVARLVAVELHERLAAGEDVATALHHAVRHCRERFARTPTLWAAHLCSGQ</sequence>
<dbReference type="RefSeq" id="WP_344561975.1">
    <property type="nucleotide sequence ID" value="NZ_BAAARJ010000002.1"/>
</dbReference>
<dbReference type="InterPro" id="IPR024983">
    <property type="entry name" value="CHAT_dom"/>
</dbReference>
<protein>
    <submittedName>
        <fullName evidence="3">CHAT domain-containing protein</fullName>
    </submittedName>
</protein>
<organism evidence="3 4">
    <name type="scientific">Streptomyces axinellae</name>
    <dbReference type="NCBI Taxonomy" id="552788"/>
    <lineage>
        <taxon>Bacteria</taxon>
        <taxon>Bacillati</taxon>
        <taxon>Actinomycetota</taxon>
        <taxon>Actinomycetes</taxon>
        <taxon>Kitasatosporales</taxon>
        <taxon>Streptomycetaceae</taxon>
        <taxon>Streptomyces</taxon>
    </lineage>
</organism>
<evidence type="ECO:0000313" key="4">
    <source>
        <dbReference type="Proteomes" id="UP001501447"/>
    </source>
</evidence>
<evidence type="ECO:0000256" key="1">
    <source>
        <dbReference type="SAM" id="MobiDB-lite"/>
    </source>
</evidence>